<keyword evidence="8 9" id="KW-0472">Membrane</keyword>
<feature type="transmembrane region" description="Helical" evidence="9">
    <location>
        <begin position="185"/>
        <end position="204"/>
    </location>
</feature>
<dbReference type="EC" id="7.-.-.-" evidence="9"/>
<dbReference type="OrthoDB" id="9782945at2"/>
<dbReference type="InterPro" id="IPR003667">
    <property type="entry name" value="NqrDE/RnfAE"/>
</dbReference>
<dbReference type="EMBL" id="CACSIO010000006">
    <property type="protein sequence ID" value="CAA0100493.1"/>
    <property type="molecule type" value="Genomic_DNA"/>
</dbReference>
<comment type="function">
    <text evidence="9">Part of a membrane-bound complex that couples electron transfer with translocation of ions across the membrane.</text>
</comment>
<proteinExistence type="inferred from homology"/>
<dbReference type="GO" id="GO:0012505">
    <property type="term" value="C:endomembrane system"/>
    <property type="evidence" value="ECO:0007669"/>
    <property type="project" value="UniProtKB-SubCell"/>
</dbReference>
<keyword evidence="4 9" id="KW-0812">Transmembrane</keyword>
<keyword evidence="13" id="KW-1185">Reference proteome</keyword>
<sequence>MATATYKEITQLGLWKNNPALVQLLGLCPLLAMSGSVVNSIGMGIATTFVLVTSNISVSLIRNIVSDAVRLPAFVMIIAAAVTAIQILMQAFAYSLYEVLGVFLPLITTNCVILGRADAFACKNRVLPAAYDGLMMGLGFSIVMFLLGFFRELFGTGHVFADMQLLFGPMAENWMMTPFPNYPQFLYIVLPPGAFIFTGFMIALKNMIDDHYKKLELAAKADAPKEDRRVRVTGNVS</sequence>
<evidence type="ECO:0000256" key="9">
    <source>
        <dbReference type="HAMAP-Rule" id="MF_00478"/>
    </source>
</evidence>
<keyword evidence="9" id="KW-1003">Cell membrane</keyword>
<dbReference type="NCBIfam" id="NF009070">
    <property type="entry name" value="PRK12405.1"/>
    <property type="match status" value="1"/>
</dbReference>
<evidence type="ECO:0000256" key="7">
    <source>
        <dbReference type="ARBA" id="ARBA00022989"/>
    </source>
</evidence>
<feature type="transmembrane region" description="Helical" evidence="9">
    <location>
        <begin position="99"/>
        <end position="117"/>
    </location>
</feature>
<keyword evidence="3 9" id="KW-0997">Cell inner membrane</keyword>
<feature type="transmembrane region" description="Helical" evidence="9">
    <location>
        <begin position="129"/>
        <end position="150"/>
    </location>
</feature>
<protein>
    <recommendedName>
        <fullName evidence="9">Ion-translocating oxidoreductase complex subunit E</fullName>
        <ecNumber evidence="9">7.-.-.-</ecNumber>
    </recommendedName>
    <alternativeName>
        <fullName evidence="9">Rnf electron transport complex subunit E</fullName>
    </alternativeName>
</protein>
<dbReference type="AlphaFoldDB" id="A0A5S9PV30"/>
<dbReference type="EMBL" id="CACSII010000013">
    <property type="protein sequence ID" value="CAA0108117.1"/>
    <property type="molecule type" value="Genomic_DNA"/>
</dbReference>
<evidence type="ECO:0000256" key="6">
    <source>
        <dbReference type="ARBA" id="ARBA00022982"/>
    </source>
</evidence>
<evidence type="ECO:0000256" key="3">
    <source>
        <dbReference type="ARBA" id="ARBA00022519"/>
    </source>
</evidence>
<keyword evidence="5 9" id="KW-1278">Translocase</keyword>
<evidence type="ECO:0000313" key="10">
    <source>
        <dbReference type="EMBL" id="CAA0100493.1"/>
    </source>
</evidence>
<dbReference type="NCBIfam" id="TIGR01948">
    <property type="entry name" value="rnfE"/>
    <property type="match status" value="1"/>
</dbReference>
<evidence type="ECO:0000256" key="8">
    <source>
        <dbReference type="ARBA" id="ARBA00023136"/>
    </source>
</evidence>
<keyword evidence="2 9" id="KW-0813">Transport</keyword>
<dbReference type="GO" id="GO:0005886">
    <property type="term" value="C:plasma membrane"/>
    <property type="evidence" value="ECO:0007669"/>
    <property type="project" value="UniProtKB-SubCell"/>
</dbReference>
<dbReference type="HAMAP" id="MF_00478">
    <property type="entry name" value="RsxE_RnfE"/>
    <property type="match status" value="1"/>
</dbReference>
<dbReference type="PANTHER" id="PTHR30586">
    <property type="entry name" value="ELECTRON TRANSPORT COMPLEX PROTEIN RNFE"/>
    <property type="match status" value="1"/>
</dbReference>
<evidence type="ECO:0000313" key="12">
    <source>
        <dbReference type="Proteomes" id="UP000434580"/>
    </source>
</evidence>
<keyword evidence="7 9" id="KW-1133">Transmembrane helix</keyword>
<name>A0A5S9PV30_9GAMM</name>
<evidence type="ECO:0000256" key="1">
    <source>
        <dbReference type="ARBA" id="ARBA00004127"/>
    </source>
</evidence>
<evidence type="ECO:0000256" key="4">
    <source>
        <dbReference type="ARBA" id="ARBA00022692"/>
    </source>
</evidence>
<evidence type="ECO:0000256" key="5">
    <source>
        <dbReference type="ARBA" id="ARBA00022967"/>
    </source>
</evidence>
<dbReference type="InterPro" id="IPR010968">
    <property type="entry name" value="RnfE"/>
</dbReference>
<comment type="subunit">
    <text evidence="9">The complex is composed of six subunits: RnfA, RnfB, RnfC, RnfD, RnfE and RnfG.</text>
</comment>
<organism evidence="11 12">
    <name type="scientific">BD1-7 clade bacterium</name>
    <dbReference type="NCBI Taxonomy" id="2029982"/>
    <lineage>
        <taxon>Bacteria</taxon>
        <taxon>Pseudomonadati</taxon>
        <taxon>Pseudomonadota</taxon>
        <taxon>Gammaproteobacteria</taxon>
        <taxon>Cellvibrionales</taxon>
        <taxon>Spongiibacteraceae</taxon>
        <taxon>BD1-7 clade</taxon>
    </lineage>
</organism>
<dbReference type="PIRSF" id="PIRSF006102">
    <property type="entry name" value="NQR_DE"/>
    <property type="match status" value="1"/>
</dbReference>
<keyword evidence="6 9" id="KW-0249">Electron transport</keyword>
<evidence type="ECO:0000256" key="2">
    <source>
        <dbReference type="ARBA" id="ARBA00022448"/>
    </source>
</evidence>
<comment type="subcellular location">
    <subcellularLocation>
        <location evidence="9">Cell inner membrane</location>
        <topology evidence="9">Multi-pass membrane protein</topology>
    </subcellularLocation>
    <subcellularLocation>
        <location evidence="1">Endomembrane system</location>
        <topology evidence="1">Multi-pass membrane protein</topology>
    </subcellularLocation>
</comment>
<evidence type="ECO:0000313" key="11">
    <source>
        <dbReference type="EMBL" id="CAA0108117.1"/>
    </source>
</evidence>
<comment type="similarity">
    <text evidence="9">Belongs to the NqrDE/RnfAE family.</text>
</comment>
<evidence type="ECO:0000313" key="13">
    <source>
        <dbReference type="Proteomes" id="UP000441399"/>
    </source>
</evidence>
<dbReference type="Proteomes" id="UP000434580">
    <property type="component" value="Unassembled WGS sequence"/>
</dbReference>
<dbReference type="PANTHER" id="PTHR30586:SF0">
    <property type="entry name" value="ION-TRANSLOCATING OXIDOREDUCTASE COMPLEX SUBUNIT E"/>
    <property type="match status" value="1"/>
</dbReference>
<dbReference type="GO" id="GO:0022900">
    <property type="term" value="P:electron transport chain"/>
    <property type="evidence" value="ECO:0007669"/>
    <property type="project" value="UniProtKB-UniRule"/>
</dbReference>
<reference evidence="12 13" key="1">
    <citation type="submission" date="2019-11" db="EMBL/GenBank/DDBJ databases">
        <authorList>
            <person name="Holert J."/>
        </authorList>
    </citation>
    <scope>NUCLEOTIDE SEQUENCE [LARGE SCALE GENOMIC DNA]</scope>
    <source>
        <strain evidence="11">BC5_2</strain>
        <strain evidence="10">SB11_3</strain>
    </source>
</reference>
<feature type="transmembrane region" description="Helical" evidence="9">
    <location>
        <begin position="73"/>
        <end position="93"/>
    </location>
</feature>
<dbReference type="Pfam" id="PF02508">
    <property type="entry name" value="Rnf-Nqr"/>
    <property type="match status" value="1"/>
</dbReference>
<dbReference type="Proteomes" id="UP000441399">
    <property type="component" value="Unassembled WGS sequence"/>
</dbReference>
<gene>
    <name evidence="9 11" type="primary">rnfE</name>
    <name evidence="11" type="ORF">DPBNPPHM_04083</name>
    <name evidence="10" type="ORF">OPDIPICF_04315</name>
</gene>
<feature type="transmembrane region" description="Helical" evidence="9">
    <location>
        <begin position="20"/>
        <end position="52"/>
    </location>
</feature>
<accession>A0A5S9PV30</accession>